<evidence type="ECO:0000313" key="2">
    <source>
        <dbReference type="EMBL" id="CEG11316.1"/>
    </source>
</evidence>
<proteinExistence type="predicted"/>
<sequence>MNSPALPQNQMIKIKIDNLKDAALGSIIAMAVFALLIWLGFAKIPESPTYPLFIKGADVVVIMGAIIFMLLVLLKFRFLKK</sequence>
<keyword evidence="1" id="KW-0812">Transmembrane</keyword>
<reference evidence="2" key="1">
    <citation type="submission" date="2014-09" db="EMBL/GenBank/DDBJ databases">
        <authorList>
            <person name="Probst J Alexander"/>
        </authorList>
    </citation>
    <scope>NUCLEOTIDE SEQUENCE</scope>
</reference>
<name>A0A098E755_9ZZZZ</name>
<feature type="transmembrane region" description="Helical" evidence="1">
    <location>
        <begin position="53"/>
        <end position="74"/>
    </location>
</feature>
<gene>
    <name evidence="2" type="ORF">MSIBF_A1380017</name>
</gene>
<dbReference type="EMBL" id="CCXY01000044">
    <property type="protein sequence ID" value="CEG11316.1"/>
    <property type="molecule type" value="Genomic_DNA"/>
</dbReference>
<keyword evidence="1" id="KW-1133">Transmembrane helix</keyword>
<evidence type="ECO:0000256" key="1">
    <source>
        <dbReference type="SAM" id="Phobius"/>
    </source>
</evidence>
<accession>A0A098E755</accession>
<feature type="transmembrane region" description="Helical" evidence="1">
    <location>
        <begin position="21"/>
        <end position="41"/>
    </location>
</feature>
<dbReference type="AlphaFoldDB" id="A0A098E755"/>
<organism evidence="2">
    <name type="scientific">groundwater metagenome</name>
    <dbReference type="NCBI Taxonomy" id="717931"/>
    <lineage>
        <taxon>unclassified sequences</taxon>
        <taxon>metagenomes</taxon>
        <taxon>ecological metagenomes</taxon>
    </lineage>
</organism>
<protein>
    <submittedName>
        <fullName evidence="2">Uncharacterized protein</fullName>
    </submittedName>
</protein>
<keyword evidence="1" id="KW-0472">Membrane</keyword>